<dbReference type="PANTHER" id="PTHR43537">
    <property type="entry name" value="TRANSCRIPTIONAL REGULATOR, GNTR FAMILY"/>
    <property type="match status" value="1"/>
</dbReference>
<dbReference type="EMBL" id="PXYV01000029">
    <property type="protein sequence ID" value="PSR21700.1"/>
    <property type="molecule type" value="Genomic_DNA"/>
</dbReference>
<dbReference type="InterPro" id="IPR011711">
    <property type="entry name" value="GntR_C"/>
</dbReference>
<dbReference type="SMART" id="SM00345">
    <property type="entry name" value="HTH_GNTR"/>
    <property type="match status" value="1"/>
</dbReference>
<accession>A0A2T2WHK0</accession>
<evidence type="ECO:0000256" key="3">
    <source>
        <dbReference type="ARBA" id="ARBA00023163"/>
    </source>
</evidence>
<dbReference type="PRINTS" id="PR00035">
    <property type="entry name" value="HTHGNTR"/>
</dbReference>
<dbReference type="SUPFAM" id="SSF48008">
    <property type="entry name" value="GntR ligand-binding domain-like"/>
    <property type="match status" value="1"/>
</dbReference>
<dbReference type="InterPro" id="IPR036388">
    <property type="entry name" value="WH-like_DNA-bd_sf"/>
</dbReference>
<keyword evidence="1" id="KW-0805">Transcription regulation</keyword>
<protein>
    <recommendedName>
        <fullName evidence="4">HTH gntR-type domain-containing protein</fullName>
    </recommendedName>
</protein>
<dbReference type="PROSITE" id="PS50949">
    <property type="entry name" value="HTH_GNTR"/>
    <property type="match status" value="1"/>
</dbReference>
<dbReference type="Proteomes" id="UP000241848">
    <property type="component" value="Unassembled WGS sequence"/>
</dbReference>
<dbReference type="CDD" id="cd07377">
    <property type="entry name" value="WHTH_GntR"/>
    <property type="match status" value="1"/>
</dbReference>
<evidence type="ECO:0000313" key="6">
    <source>
        <dbReference type="Proteomes" id="UP000241848"/>
    </source>
</evidence>
<evidence type="ECO:0000256" key="1">
    <source>
        <dbReference type="ARBA" id="ARBA00023015"/>
    </source>
</evidence>
<dbReference type="GO" id="GO:0003700">
    <property type="term" value="F:DNA-binding transcription factor activity"/>
    <property type="evidence" value="ECO:0007669"/>
    <property type="project" value="InterPro"/>
</dbReference>
<dbReference type="InterPro" id="IPR008920">
    <property type="entry name" value="TF_FadR/GntR_C"/>
</dbReference>
<dbReference type="Gene3D" id="1.20.120.530">
    <property type="entry name" value="GntR ligand-binding domain-like"/>
    <property type="match status" value="1"/>
</dbReference>
<dbReference type="Gene3D" id="1.10.10.10">
    <property type="entry name" value="Winged helix-like DNA-binding domain superfamily/Winged helix DNA-binding domain"/>
    <property type="match status" value="1"/>
</dbReference>
<evidence type="ECO:0000313" key="5">
    <source>
        <dbReference type="EMBL" id="PSR21700.1"/>
    </source>
</evidence>
<dbReference type="Pfam" id="PF07729">
    <property type="entry name" value="FCD"/>
    <property type="match status" value="1"/>
</dbReference>
<sequence length="225" mass="25176">MKSTPWSSPIIPPTVRRSQFTTYVLEQLRYQVLSGQRKHGERLVEQELAAEFNVSRGPVRDALFVLEQEGLVLSLSRGGTEVVGLSSSDIVDFYAVRYQLENMACETLLTRPVRDLQSLQSITNLMAEAADDSSQVSILDVQFHHQLVRLASNHFLLRLWETLGPVVAGMLKLTNSLWVTSDIIDGHTKIVQALDNGDTAVSQILKGHLDFAKTLMEQYVSQAEH</sequence>
<keyword evidence="3" id="KW-0804">Transcription</keyword>
<feature type="domain" description="HTH gntR-type" evidence="4">
    <location>
        <begin position="18"/>
        <end position="85"/>
    </location>
</feature>
<dbReference type="AlphaFoldDB" id="A0A2T2WHK0"/>
<organism evidence="5 6">
    <name type="scientific">Sulfobacillus acidophilus</name>
    <dbReference type="NCBI Taxonomy" id="53633"/>
    <lineage>
        <taxon>Bacteria</taxon>
        <taxon>Bacillati</taxon>
        <taxon>Bacillota</taxon>
        <taxon>Clostridia</taxon>
        <taxon>Eubacteriales</taxon>
        <taxon>Clostridiales Family XVII. Incertae Sedis</taxon>
        <taxon>Sulfobacillus</taxon>
    </lineage>
</organism>
<dbReference type="Pfam" id="PF00392">
    <property type="entry name" value="GntR"/>
    <property type="match status" value="1"/>
</dbReference>
<dbReference type="SUPFAM" id="SSF46785">
    <property type="entry name" value="Winged helix' DNA-binding domain"/>
    <property type="match status" value="1"/>
</dbReference>
<evidence type="ECO:0000259" key="4">
    <source>
        <dbReference type="PROSITE" id="PS50949"/>
    </source>
</evidence>
<dbReference type="InterPro" id="IPR036390">
    <property type="entry name" value="WH_DNA-bd_sf"/>
</dbReference>
<reference evidence="5 6" key="1">
    <citation type="journal article" date="2014" name="BMC Genomics">
        <title>Comparison of environmental and isolate Sulfobacillus genomes reveals diverse carbon, sulfur, nitrogen, and hydrogen metabolisms.</title>
        <authorList>
            <person name="Justice N.B."/>
            <person name="Norman A."/>
            <person name="Brown C.T."/>
            <person name="Singh A."/>
            <person name="Thomas B.C."/>
            <person name="Banfield J.F."/>
        </authorList>
    </citation>
    <scope>NUCLEOTIDE SEQUENCE [LARGE SCALE GENOMIC DNA]</scope>
    <source>
        <strain evidence="5">AMDSBA3</strain>
    </source>
</reference>
<dbReference type="PANTHER" id="PTHR43537:SF24">
    <property type="entry name" value="GLUCONATE OPERON TRANSCRIPTIONAL REPRESSOR"/>
    <property type="match status" value="1"/>
</dbReference>
<gene>
    <name evidence="5" type="ORF">C7B45_09860</name>
</gene>
<name>A0A2T2WHK0_9FIRM</name>
<keyword evidence="2" id="KW-0238">DNA-binding</keyword>
<dbReference type="SMART" id="SM00895">
    <property type="entry name" value="FCD"/>
    <property type="match status" value="1"/>
</dbReference>
<comment type="caution">
    <text evidence="5">The sequence shown here is derived from an EMBL/GenBank/DDBJ whole genome shotgun (WGS) entry which is preliminary data.</text>
</comment>
<evidence type="ECO:0000256" key="2">
    <source>
        <dbReference type="ARBA" id="ARBA00023125"/>
    </source>
</evidence>
<dbReference type="GO" id="GO:0003677">
    <property type="term" value="F:DNA binding"/>
    <property type="evidence" value="ECO:0007669"/>
    <property type="project" value="UniProtKB-KW"/>
</dbReference>
<proteinExistence type="predicted"/>
<dbReference type="InterPro" id="IPR000524">
    <property type="entry name" value="Tscrpt_reg_HTH_GntR"/>
</dbReference>